<dbReference type="Pfam" id="PF13602">
    <property type="entry name" value="ADH_zinc_N_2"/>
    <property type="match status" value="1"/>
</dbReference>
<name>A0ABW1H4P9_9ACTN</name>
<evidence type="ECO:0000313" key="3">
    <source>
        <dbReference type="EMBL" id="MFC5924614.1"/>
    </source>
</evidence>
<dbReference type="RefSeq" id="WP_377511575.1">
    <property type="nucleotide sequence ID" value="NZ_JBHSQS010000007.1"/>
</dbReference>
<dbReference type="EMBL" id="JBHSQS010000007">
    <property type="protein sequence ID" value="MFC5924614.1"/>
    <property type="molecule type" value="Genomic_DNA"/>
</dbReference>
<evidence type="ECO:0000313" key="4">
    <source>
        <dbReference type="Proteomes" id="UP001596226"/>
    </source>
</evidence>
<dbReference type="Gene3D" id="3.40.50.720">
    <property type="entry name" value="NAD(P)-binding Rossmann-like Domain"/>
    <property type="match status" value="1"/>
</dbReference>
<dbReference type="SUPFAM" id="SSF50129">
    <property type="entry name" value="GroES-like"/>
    <property type="match status" value="1"/>
</dbReference>
<dbReference type="EC" id="1.-.-.-" evidence="3"/>
<dbReference type="Gene3D" id="3.90.180.10">
    <property type="entry name" value="Medium-chain alcohol dehydrogenases, catalytic domain"/>
    <property type="match status" value="1"/>
</dbReference>
<dbReference type="Pfam" id="PF08240">
    <property type="entry name" value="ADH_N"/>
    <property type="match status" value="1"/>
</dbReference>
<dbReference type="PROSITE" id="PS01162">
    <property type="entry name" value="QOR_ZETA_CRYSTAL"/>
    <property type="match status" value="1"/>
</dbReference>
<dbReference type="PANTHER" id="PTHR11695:SF294">
    <property type="entry name" value="RETICULON-4-INTERACTING PROTEIN 1, MITOCHONDRIAL"/>
    <property type="match status" value="1"/>
</dbReference>
<sequence>MTAAVPGSAADAAAPAPDLIRVSVMERFGEPQVLRTVRRPRPTRASGHALVRVHAASVNYGETKIRRGLVPELGPPPLVLGSDLSGTVVEAEPGGRFRVGDEVYGIHFIGTYAEYVSVPEASLATKPVTMNHVTAAALPVAARTALVAISEYAALRVGQRILIHAAAGGVGHLAAQLARHRGAYVFGTARTAHHPFLRDLGVNEPIDYTRVDFRSVVRDVDVVLDLVGGEYGQRSLDCLRPGGLLLGAALDPGVTEEDADRRGRQYQWLGGTRMAQPLDVVRDLVDAGQLKVHVERTYPLSELPAAHAHAETGRVTGKLVITIDDEPAVGWPTPP</sequence>
<dbReference type="PANTHER" id="PTHR11695">
    <property type="entry name" value="ALCOHOL DEHYDROGENASE RELATED"/>
    <property type="match status" value="1"/>
</dbReference>
<organism evidence="3 4">
    <name type="scientific">Micromonospora vulcania</name>
    <dbReference type="NCBI Taxonomy" id="1441873"/>
    <lineage>
        <taxon>Bacteria</taxon>
        <taxon>Bacillati</taxon>
        <taxon>Actinomycetota</taxon>
        <taxon>Actinomycetes</taxon>
        <taxon>Micromonosporales</taxon>
        <taxon>Micromonosporaceae</taxon>
        <taxon>Micromonospora</taxon>
    </lineage>
</organism>
<gene>
    <name evidence="3" type="ORF">ACFQGL_14795</name>
</gene>
<reference evidence="4" key="1">
    <citation type="journal article" date="2019" name="Int. J. Syst. Evol. Microbiol.">
        <title>The Global Catalogue of Microorganisms (GCM) 10K type strain sequencing project: providing services to taxonomists for standard genome sequencing and annotation.</title>
        <authorList>
            <consortium name="The Broad Institute Genomics Platform"/>
            <consortium name="The Broad Institute Genome Sequencing Center for Infectious Disease"/>
            <person name="Wu L."/>
            <person name="Ma J."/>
        </authorList>
    </citation>
    <scope>NUCLEOTIDE SEQUENCE [LARGE SCALE GENOMIC DNA]</scope>
    <source>
        <strain evidence="4">CGMCC 4.7144</strain>
    </source>
</reference>
<evidence type="ECO:0000256" key="1">
    <source>
        <dbReference type="ARBA" id="ARBA00023002"/>
    </source>
</evidence>
<feature type="domain" description="Enoyl reductase (ER)" evidence="2">
    <location>
        <begin position="29"/>
        <end position="321"/>
    </location>
</feature>
<dbReference type="InterPro" id="IPR050700">
    <property type="entry name" value="YIM1/Zinc_Alcohol_DH_Fams"/>
</dbReference>
<dbReference type="InterPro" id="IPR020843">
    <property type="entry name" value="ER"/>
</dbReference>
<proteinExistence type="predicted"/>
<keyword evidence="1 3" id="KW-0560">Oxidoreductase</keyword>
<evidence type="ECO:0000259" key="2">
    <source>
        <dbReference type="SMART" id="SM00829"/>
    </source>
</evidence>
<keyword evidence="4" id="KW-1185">Reference proteome</keyword>
<dbReference type="InterPro" id="IPR002364">
    <property type="entry name" value="Quin_OxRdtase/zeta-crystal_CS"/>
</dbReference>
<comment type="caution">
    <text evidence="3">The sequence shown here is derived from an EMBL/GenBank/DDBJ whole genome shotgun (WGS) entry which is preliminary data.</text>
</comment>
<accession>A0ABW1H4P9</accession>
<dbReference type="InterPro" id="IPR011032">
    <property type="entry name" value="GroES-like_sf"/>
</dbReference>
<dbReference type="CDD" id="cd05289">
    <property type="entry name" value="MDR_like_2"/>
    <property type="match status" value="1"/>
</dbReference>
<dbReference type="SUPFAM" id="SSF51735">
    <property type="entry name" value="NAD(P)-binding Rossmann-fold domains"/>
    <property type="match status" value="1"/>
</dbReference>
<dbReference type="GO" id="GO:0016491">
    <property type="term" value="F:oxidoreductase activity"/>
    <property type="evidence" value="ECO:0007669"/>
    <property type="project" value="UniProtKB-KW"/>
</dbReference>
<protein>
    <submittedName>
        <fullName evidence="3">NADP-dependent oxidoreductase</fullName>
        <ecNumber evidence="3">1.-.-.-</ecNumber>
    </submittedName>
</protein>
<dbReference type="Proteomes" id="UP001596226">
    <property type="component" value="Unassembled WGS sequence"/>
</dbReference>
<dbReference type="InterPro" id="IPR013154">
    <property type="entry name" value="ADH-like_N"/>
</dbReference>
<dbReference type="SMART" id="SM00829">
    <property type="entry name" value="PKS_ER"/>
    <property type="match status" value="1"/>
</dbReference>
<dbReference type="InterPro" id="IPR036291">
    <property type="entry name" value="NAD(P)-bd_dom_sf"/>
</dbReference>